<keyword evidence="7" id="KW-0808">Transferase</keyword>
<dbReference type="PANTHER" id="PTHR11774">
    <property type="entry name" value="GERANYLGERANYL TRANSFERASE TYPE BETA SUBUNIT"/>
    <property type="match status" value="1"/>
</dbReference>
<evidence type="ECO:0000256" key="8">
    <source>
        <dbReference type="ARBA" id="ARBA00022723"/>
    </source>
</evidence>
<dbReference type="GO" id="GO:0046872">
    <property type="term" value="F:metal ion binding"/>
    <property type="evidence" value="ECO:0007669"/>
    <property type="project" value="UniProtKB-KW"/>
</dbReference>
<organism evidence="14 15">
    <name type="scientific">Bifiguratus adelaidae</name>
    <dbReference type="NCBI Taxonomy" id="1938954"/>
    <lineage>
        <taxon>Eukaryota</taxon>
        <taxon>Fungi</taxon>
        <taxon>Fungi incertae sedis</taxon>
        <taxon>Mucoromycota</taxon>
        <taxon>Mucoromycotina</taxon>
        <taxon>Endogonomycetes</taxon>
        <taxon>Endogonales</taxon>
        <taxon>Endogonales incertae sedis</taxon>
        <taxon>Bifiguratus</taxon>
    </lineage>
</organism>
<evidence type="ECO:0000313" key="15">
    <source>
        <dbReference type="Proteomes" id="UP000242875"/>
    </source>
</evidence>
<evidence type="ECO:0000259" key="13">
    <source>
        <dbReference type="Pfam" id="PF00432"/>
    </source>
</evidence>
<evidence type="ECO:0000256" key="4">
    <source>
        <dbReference type="ARBA" id="ARBA00012700"/>
    </source>
</evidence>
<comment type="caution">
    <text evidence="14">The sequence shown here is derived from an EMBL/GenBank/DDBJ whole genome shotgun (WGS) entry which is preliminary data.</text>
</comment>
<evidence type="ECO:0000256" key="1">
    <source>
        <dbReference type="ARBA" id="ARBA00001946"/>
    </source>
</evidence>
<evidence type="ECO:0000256" key="7">
    <source>
        <dbReference type="ARBA" id="ARBA00022679"/>
    </source>
</evidence>
<keyword evidence="9" id="KW-0677">Repeat</keyword>
<dbReference type="InterPro" id="IPR001330">
    <property type="entry name" value="Prenyltrans"/>
</dbReference>
<reference evidence="14 15" key="1">
    <citation type="journal article" date="2017" name="Mycologia">
        <title>Bifiguratus adelaidae, gen. et sp. nov., a new member of Mucoromycotina in endophytic and soil-dwelling habitats.</title>
        <authorList>
            <person name="Torres-Cruz T.J."/>
            <person name="Billingsley Tobias T.L."/>
            <person name="Almatruk M."/>
            <person name="Hesse C."/>
            <person name="Kuske C.R."/>
            <person name="Desiro A."/>
            <person name="Benucci G.M."/>
            <person name="Bonito G."/>
            <person name="Stajich J.E."/>
            <person name="Dunlap C."/>
            <person name="Arnold A.E."/>
            <person name="Porras-Alfaro A."/>
        </authorList>
    </citation>
    <scope>NUCLEOTIDE SEQUENCE [LARGE SCALE GENOMIC DNA]</scope>
    <source>
        <strain evidence="14 15">AZ0501</strain>
    </source>
</reference>
<keyword evidence="6" id="KW-0637">Prenyltransferase</keyword>
<proteinExistence type="inferred from homology"/>
<keyword evidence="8" id="KW-0479">Metal-binding</keyword>
<dbReference type="EMBL" id="MVBO01000087">
    <property type="protein sequence ID" value="OZJ03403.1"/>
    <property type="molecule type" value="Genomic_DNA"/>
</dbReference>
<evidence type="ECO:0000256" key="9">
    <source>
        <dbReference type="ARBA" id="ARBA00022737"/>
    </source>
</evidence>
<dbReference type="OrthoDB" id="24893at2759"/>
<comment type="cofactor">
    <cofactor evidence="1">
        <name>Mg(2+)</name>
        <dbReference type="ChEBI" id="CHEBI:18420"/>
    </cofactor>
</comment>
<dbReference type="EC" id="2.5.1.59" evidence="4"/>
<dbReference type="PANTHER" id="PTHR11774:SF4">
    <property type="entry name" value="GERANYLGERANYL TRANSFERASE TYPE-1 SUBUNIT BETA"/>
    <property type="match status" value="1"/>
</dbReference>
<evidence type="ECO:0000256" key="3">
    <source>
        <dbReference type="ARBA" id="ARBA00010497"/>
    </source>
</evidence>
<evidence type="ECO:0000256" key="6">
    <source>
        <dbReference type="ARBA" id="ARBA00022602"/>
    </source>
</evidence>
<dbReference type="Gene3D" id="1.50.10.20">
    <property type="match status" value="1"/>
</dbReference>
<sequence length="307" mass="34329">MTDPLPDLRVKKHIAYFKRCLYMLPEPYTESDTNRMTLACFCLSGLDLLGAIETDLTAEERQQYIEWIYAQQVHPSQIEEDGQAGFRGSSWSGLPFGASSEPRTLYPYDTAELPSAYTALVNLLVLGDDLSRVNKNGLLASIRRLRREDGSFAPIVGSHESDLRFVYISCAVSYILNDWSAIDTERTVAYIKRCETYDHGISASPEREAHGGLTFCAVSSLTLLDRFQDGHSSKEALIYWLLSRQDGGFHGRVNKPCDTCYSFWLGATLVNLGADDLVNKEENRKFLMTTQTPYGGFGKFAGDLPGK</sequence>
<protein>
    <recommendedName>
        <fullName evidence="5">Geranylgeranyl transferase type-1 subunit beta</fullName>
        <ecNumber evidence="4">2.5.1.59</ecNumber>
    </recommendedName>
    <alternativeName>
        <fullName evidence="12">Geranylgeranyl transferase type I subunit beta</fullName>
    </alternativeName>
</protein>
<dbReference type="InterPro" id="IPR041960">
    <property type="entry name" value="GGTase_I_beta"/>
</dbReference>
<dbReference type="CDD" id="cd02895">
    <property type="entry name" value="GGTase-I"/>
    <property type="match status" value="1"/>
</dbReference>
<evidence type="ECO:0000256" key="12">
    <source>
        <dbReference type="ARBA" id="ARBA00031713"/>
    </source>
</evidence>
<comment type="cofactor">
    <cofactor evidence="2">
        <name>Zn(2+)</name>
        <dbReference type="ChEBI" id="CHEBI:29105"/>
    </cofactor>
</comment>
<dbReference type="InterPro" id="IPR008930">
    <property type="entry name" value="Terpenoid_cyclase/PrenylTrfase"/>
</dbReference>
<dbReference type="InterPro" id="IPR045089">
    <property type="entry name" value="PGGT1B-like"/>
</dbReference>
<name>A0A261XYF9_9FUNG</name>
<dbReference type="AlphaFoldDB" id="A0A261XYF9"/>
<evidence type="ECO:0000256" key="5">
    <source>
        <dbReference type="ARBA" id="ARBA00020603"/>
    </source>
</evidence>
<evidence type="ECO:0000256" key="10">
    <source>
        <dbReference type="ARBA" id="ARBA00022833"/>
    </source>
</evidence>
<dbReference type="GO" id="GO:0005953">
    <property type="term" value="C:CAAX-protein geranylgeranyltransferase complex"/>
    <property type="evidence" value="ECO:0007669"/>
    <property type="project" value="EnsemblFungi"/>
</dbReference>
<evidence type="ECO:0000256" key="2">
    <source>
        <dbReference type="ARBA" id="ARBA00001947"/>
    </source>
</evidence>
<comment type="similarity">
    <text evidence="3">Belongs to the protein prenyltransferase subunit beta family.</text>
</comment>
<evidence type="ECO:0000256" key="11">
    <source>
        <dbReference type="ARBA" id="ARBA00022842"/>
    </source>
</evidence>
<keyword evidence="11" id="KW-0460">Magnesium</keyword>
<keyword evidence="15" id="KW-1185">Reference proteome</keyword>
<dbReference type="SUPFAM" id="SSF48239">
    <property type="entry name" value="Terpenoid cyclases/Protein prenyltransferases"/>
    <property type="match status" value="1"/>
</dbReference>
<dbReference type="Pfam" id="PF00432">
    <property type="entry name" value="Prenyltrans"/>
    <property type="match status" value="1"/>
</dbReference>
<feature type="domain" description="Prenyltransferase alpha-alpha toroid" evidence="13">
    <location>
        <begin position="8"/>
        <end position="304"/>
    </location>
</feature>
<gene>
    <name evidence="14" type="ORF">BZG36_03999</name>
</gene>
<accession>A0A261XYF9</accession>
<dbReference type="GO" id="GO:0004662">
    <property type="term" value="F:CAAX-protein geranylgeranyltransferase activity"/>
    <property type="evidence" value="ECO:0007669"/>
    <property type="project" value="UniProtKB-EC"/>
</dbReference>
<evidence type="ECO:0000313" key="14">
    <source>
        <dbReference type="EMBL" id="OZJ03403.1"/>
    </source>
</evidence>
<keyword evidence="10" id="KW-0862">Zinc</keyword>
<dbReference type="Proteomes" id="UP000242875">
    <property type="component" value="Unassembled WGS sequence"/>
</dbReference>